<comment type="caution">
    <text evidence="1">The sequence shown here is derived from an EMBL/GenBank/DDBJ whole genome shotgun (WGS) entry which is preliminary data.</text>
</comment>
<dbReference type="EMBL" id="JAUSUI010000005">
    <property type="protein sequence ID" value="MDQ0303794.1"/>
    <property type="molecule type" value="Genomic_DNA"/>
</dbReference>
<dbReference type="RefSeq" id="WP_307020496.1">
    <property type="nucleotide sequence ID" value="NZ_JAUSUI010000005.1"/>
</dbReference>
<evidence type="ECO:0000313" key="2">
    <source>
        <dbReference type="Proteomes" id="UP001224682"/>
    </source>
</evidence>
<sequence length="231" mass="23598">MISDTIKALKTAGVWAKDDALYFTAAHDAQAALLNWISDQYNLTVVGSPTFTVDRGYTGNGSSAYLRTGFNPATAVSPKFARDSSHISVTDRTSRAAATSVEIGAIAISGLNFSAELATRYTGNLTRARVTSGGTSPPAFASSDSAGRFIASRTGASQIDAYRNGASIGTSTNASAALFNSEIYILAVNFNGAASFSSDQIAQASIGGGLTSTEAAAFDAAVSSYLSAIGA</sequence>
<gene>
    <name evidence="1" type="ORF">J2S75_002828</name>
</gene>
<reference evidence="1 2" key="1">
    <citation type="submission" date="2023-07" db="EMBL/GenBank/DDBJ databases">
        <title>Genomic Encyclopedia of Type Strains, Phase IV (KMG-IV): sequencing the most valuable type-strain genomes for metagenomic binning, comparative biology and taxonomic classification.</title>
        <authorList>
            <person name="Goeker M."/>
        </authorList>
    </citation>
    <scope>NUCLEOTIDE SEQUENCE [LARGE SCALE GENOMIC DNA]</scope>
    <source>
        <strain evidence="1 2">DSM 2457</strain>
    </source>
</reference>
<dbReference type="Proteomes" id="UP001224682">
    <property type="component" value="Unassembled WGS sequence"/>
</dbReference>
<keyword evidence="2" id="KW-1185">Reference proteome</keyword>
<organism evidence="1 2">
    <name type="scientific">Ancylobacter polymorphus</name>
    <dbReference type="NCBI Taxonomy" id="223390"/>
    <lineage>
        <taxon>Bacteria</taxon>
        <taxon>Pseudomonadati</taxon>
        <taxon>Pseudomonadota</taxon>
        <taxon>Alphaproteobacteria</taxon>
        <taxon>Hyphomicrobiales</taxon>
        <taxon>Xanthobacteraceae</taxon>
        <taxon>Ancylobacter</taxon>
    </lineage>
</organism>
<evidence type="ECO:0000313" key="1">
    <source>
        <dbReference type="EMBL" id="MDQ0303794.1"/>
    </source>
</evidence>
<protein>
    <submittedName>
        <fullName evidence="1">Uncharacterized protein</fullName>
    </submittedName>
</protein>
<proteinExistence type="predicted"/>
<name>A0ABU0BD77_9HYPH</name>
<accession>A0ABU0BD77</accession>